<dbReference type="Pfam" id="PF00589">
    <property type="entry name" value="Phage_integrase"/>
    <property type="match status" value="1"/>
</dbReference>
<dbReference type="InterPro" id="IPR050090">
    <property type="entry name" value="Tyrosine_recombinase_XerCD"/>
</dbReference>
<sequence length="81" mass="9140">MVFGGVKDVKRGFTHACQMAGIEDFRFHDLRHTFASWLMQAGAALVEVRDLLGHASIEMTERYAHLAPERLRGAVARLDWA</sequence>
<keyword evidence="2" id="KW-0233">DNA recombination</keyword>
<dbReference type="PROSITE" id="PS51898">
    <property type="entry name" value="TYR_RECOMBINASE"/>
    <property type="match status" value="1"/>
</dbReference>
<evidence type="ECO:0000313" key="4">
    <source>
        <dbReference type="EMBL" id="NMQ19824.1"/>
    </source>
</evidence>
<dbReference type="InterPro" id="IPR013762">
    <property type="entry name" value="Integrase-like_cat_sf"/>
</dbReference>
<dbReference type="InterPro" id="IPR002104">
    <property type="entry name" value="Integrase_catalytic"/>
</dbReference>
<evidence type="ECO:0000256" key="2">
    <source>
        <dbReference type="ARBA" id="ARBA00023172"/>
    </source>
</evidence>
<feature type="domain" description="Tyr recombinase" evidence="3">
    <location>
        <begin position="1"/>
        <end position="76"/>
    </location>
</feature>
<dbReference type="PANTHER" id="PTHR30349:SF64">
    <property type="entry name" value="PROPHAGE INTEGRASE INTD-RELATED"/>
    <property type="match status" value="1"/>
</dbReference>
<dbReference type="EMBL" id="SPMZ01000032">
    <property type="protein sequence ID" value="NMQ19824.1"/>
    <property type="molecule type" value="Genomic_DNA"/>
</dbReference>
<evidence type="ECO:0000259" key="3">
    <source>
        <dbReference type="PROSITE" id="PS51898"/>
    </source>
</evidence>
<gene>
    <name evidence="4" type="ORF">E4P82_11810</name>
</gene>
<evidence type="ECO:0000313" key="5">
    <source>
        <dbReference type="Proteomes" id="UP000760480"/>
    </source>
</evidence>
<dbReference type="Proteomes" id="UP000760480">
    <property type="component" value="Unassembled WGS sequence"/>
</dbReference>
<accession>A0ABX1TMC0</accession>
<comment type="caution">
    <text evidence="4">The sequence shown here is derived from an EMBL/GenBank/DDBJ whole genome shotgun (WGS) entry which is preliminary data.</text>
</comment>
<dbReference type="SUPFAM" id="SSF56349">
    <property type="entry name" value="DNA breaking-rejoining enzymes"/>
    <property type="match status" value="1"/>
</dbReference>
<keyword evidence="1" id="KW-0229">DNA integration</keyword>
<dbReference type="InterPro" id="IPR011010">
    <property type="entry name" value="DNA_brk_join_enz"/>
</dbReference>
<protein>
    <submittedName>
        <fullName evidence="4">Site-specific integrase</fullName>
    </submittedName>
</protein>
<dbReference type="PANTHER" id="PTHR30349">
    <property type="entry name" value="PHAGE INTEGRASE-RELATED"/>
    <property type="match status" value="1"/>
</dbReference>
<dbReference type="Gene3D" id="1.10.443.10">
    <property type="entry name" value="Intergrase catalytic core"/>
    <property type="match status" value="1"/>
</dbReference>
<keyword evidence="5" id="KW-1185">Reference proteome</keyword>
<proteinExistence type="predicted"/>
<organism evidence="4 5">
    <name type="scientific">Candidatus Competibacter phosphatis</name>
    <dbReference type="NCBI Taxonomy" id="221280"/>
    <lineage>
        <taxon>Bacteria</taxon>
        <taxon>Pseudomonadati</taxon>
        <taxon>Pseudomonadota</taxon>
        <taxon>Gammaproteobacteria</taxon>
        <taxon>Candidatus Competibacteraceae</taxon>
        <taxon>Candidatus Competibacter</taxon>
    </lineage>
</organism>
<reference evidence="4 5" key="1">
    <citation type="submission" date="2019-03" db="EMBL/GenBank/DDBJ databases">
        <title>Metabolic reconstructions from genomes of highly enriched 'Candidatus Accumulibacter' and 'Candidatus Competibacter' bioreactor populations.</title>
        <authorList>
            <person name="Annavajhala M.K."/>
            <person name="Welles L."/>
            <person name="Abbas B."/>
            <person name="Sorokin D."/>
            <person name="Park H."/>
            <person name="Van Loosdrecht M."/>
            <person name="Chandran K."/>
        </authorList>
    </citation>
    <scope>NUCLEOTIDE SEQUENCE [LARGE SCALE GENOMIC DNA]</scope>
    <source>
        <strain evidence="4 5">SBR_G</strain>
    </source>
</reference>
<name>A0ABX1TMC0_9GAMM</name>
<evidence type="ECO:0000256" key="1">
    <source>
        <dbReference type="ARBA" id="ARBA00022908"/>
    </source>
</evidence>